<keyword evidence="2" id="KW-1185">Reference proteome</keyword>
<dbReference type="EMBL" id="REGN01003593">
    <property type="protein sequence ID" value="RNA21826.1"/>
    <property type="molecule type" value="Genomic_DNA"/>
</dbReference>
<name>A0A3M7RE70_BRAPC</name>
<protein>
    <submittedName>
        <fullName evidence="1">Uncharacterized protein</fullName>
    </submittedName>
</protein>
<evidence type="ECO:0000313" key="2">
    <source>
        <dbReference type="Proteomes" id="UP000276133"/>
    </source>
</evidence>
<reference evidence="1 2" key="1">
    <citation type="journal article" date="2018" name="Sci. Rep.">
        <title>Genomic signatures of local adaptation to the degree of environmental predictability in rotifers.</title>
        <authorList>
            <person name="Franch-Gras L."/>
            <person name="Hahn C."/>
            <person name="Garcia-Roger E.M."/>
            <person name="Carmona M.J."/>
            <person name="Serra M."/>
            <person name="Gomez A."/>
        </authorList>
    </citation>
    <scope>NUCLEOTIDE SEQUENCE [LARGE SCALE GENOMIC DNA]</scope>
    <source>
        <strain evidence="1">HYR1</strain>
    </source>
</reference>
<dbReference type="Proteomes" id="UP000276133">
    <property type="component" value="Unassembled WGS sequence"/>
</dbReference>
<accession>A0A3M7RE70</accession>
<organism evidence="1 2">
    <name type="scientific">Brachionus plicatilis</name>
    <name type="common">Marine rotifer</name>
    <name type="synonym">Brachionus muelleri</name>
    <dbReference type="NCBI Taxonomy" id="10195"/>
    <lineage>
        <taxon>Eukaryota</taxon>
        <taxon>Metazoa</taxon>
        <taxon>Spiralia</taxon>
        <taxon>Gnathifera</taxon>
        <taxon>Rotifera</taxon>
        <taxon>Eurotatoria</taxon>
        <taxon>Monogononta</taxon>
        <taxon>Pseudotrocha</taxon>
        <taxon>Ploima</taxon>
        <taxon>Brachionidae</taxon>
        <taxon>Brachionus</taxon>
    </lineage>
</organism>
<evidence type="ECO:0000313" key="1">
    <source>
        <dbReference type="EMBL" id="RNA21826.1"/>
    </source>
</evidence>
<comment type="caution">
    <text evidence="1">The sequence shown here is derived from an EMBL/GenBank/DDBJ whole genome shotgun (WGS) entry which is preliminary data.</text>
</comment>
<dbReference type="AlphaFoldDB" id="A0A3M7RE70"/>
<gene>
    <name evidence="1" type="ORF">BpHYR1_040468</name>
</gene>
<proteinExistence type="predicted"/>
<sequence length="133" mass="15467">MSIYINGSQAFTTKSPSIRLDNEVRWRIFGLRIQSCQKSGYYDGCICLVIKIVGYDLLEVTLSERSAKSLEIYPKSWQIGKADLRRSTDFSWYNTLFVFISNIKKSKLIKNKPKIKFKNRGIKKEDDDIEKTV</sequence>